<dbReference type="KEGG" id="mpec:B9O19_00658"/>
<evidence type="ECO:0000313" key="2">
    <source>
        <dbReference type="Proteomes" id="UP000235589"/>
    </source>
</evidence>
<proteinExistence type="predicted"/>
<organism evidence="1 2">
    <name type="scientific">Monoglobus pectinilyticus</name>
    <dbReference type="NCBI Taxonomy" id="1981510"/>
    <lineage>
        <taxon>Bacteria</taxon>
        <taxon>Bacillati</taxon>
        <taxon>Bacillota</taxon>
        <taxon>Clostridia</taxon>
        <taxon>Monoglobales</taxon>
        <taxon>Monoglobaceae</taxon>
        <taxon>Monoglobus</taxon>
    </lineage>
</organism>
<keyword evidence="2" id="KW-1185">Reference proteome</keyword>
<dbReference type="EMBL" id="CP020991">
    <property type="protein sequence ID" value="AUO18841.1"/>
    <property type="molecule type" value="Genomic_DNA"/>
</dbReference>
<sequence>MQIVVIKPPKVIRGILKLMFGVKTIREEE</sequence>
<gene>
    <name evidence="1" type="ORF">B9O19_00658</name>
</gene>
<evidence type="ECO:0008006" key="3">
    <source>
        <dbReference type="Google" id="ProtNLM"/>
    </source>
</evidence>
<dbReference type="Proteomes" id="UP000235589">
    <property type="component" value="Chromosome"/>
</dbReference>
<evidence type="ECO:0000313" key="1">
    <source>
        <dbReference type="EMBL" id="AUO18841.1"/>
    </source>
</evidence>
<name>A0A2K9P0R1_9FIRM</name>
<protein>
    <recommendedName>
        <fullName evidence="3">Stage V sporulation protein SpoVM</fullName>
    </recommendedName>
</protein>
<reference evidence="1 2" key="1">
    <citation type="submission" date="2017-04" db="EMBL/GenBank/DDBJ databases">
        <title>Monoglobus pectinilyticus 14 draft genome.</title>
        <authorList>
            <person name="Kim C."/>
            <person name="Rosendale D.I."/>
            <person name="Kelly W.J."/>
            <person name="Tannock G.W."/>
            <person name="Patchett M.L."/>
            <person name="Jordens J.Z."/>
        </authorList>
    </citation>
    <scope>NUCLEOTIDE SEQUENCE [LARGE SCALE GENOMIC DNA]</scope>
    <source>
        <strain evidence="1 2">14</strain>
    </source>
</reference>
<dbReference type="AlphaFoldDB" id="A0A2K9P0R1"/>
<accession>A0A2K9P0R1</accession>